<accession>A0AAV4WV47</accession>
<reference evidence="1 2" key="1">
    <citation type="submission" date="2021-06" db="EMBL/GenBank/DDBJ databases">
        <title>Caerostris extrusa draft genome.</title>
        <authorList>
            <person name="Kono N."/>
            <person name="Arakawa K."/>
        </authorList>
    </citation>
    <scope>NUCLEOTIDE SEQUENCE [LARGE SCALE GENOMIC DNA]</scope>
</reference>
<organism evidence="1 2">
    <name type="scientific">Caerostris extrusa</name>
    <name type="common">Bark spider</name>
    <name type="synonym">Caerostris bankana</name>
    <dbReference type="NCBI Taxonomy" id="172846"/>
    <lineage>
        <taxon>Eukaryota</taxon>
        <taxon>Metazoa</taxon>
        <taxon>Ecdysozoa</taxon>
        <taxon>Arthropoda</taxon>
        <taxon>Chelicerata</taxon>
        <taxon>Arachnida</taxon>
        <taxon>Araneae</taxon>
        <taxon>Araneomorphae</taxon>
        <taxon>Entelegynae</taxon>
        <taxon>Araneoidea</taxon>
        <taxon>Araneidae</taxon>
        <taxon>Caerostris</taxon>
    </lineage>
</organism>
<keyword evidence="2" id="KW-1185">Reference proteome</keyword>
<proteinExistence type="predicted"/>
<sequence length="116" mass="13592">MNLLWKLSRHCSWGKVRGENNSATGHSRHMSVMDSAILLADKKASDGWHVPLNSPFIVLSPLPRVMNRFLSRFDVFYKWPVQAIDYFRLEHCLSLRRRSSLKVLSWQYEQVDKMDG</sequence>
<dbReference type="EMBL" id="BPLR01016826">
    <property type="protein sequence ID" value="GIY86622.1"/>
    <property type="molecule type" value="Genomic_DNA"/>
</dbReference>
<evidence type="ECO:0000313" key="2">
    <source>
        <dbReference type="Proteomes" id="UP001054945"/>
    </source>
</evidence>
<dbReference type="Proteomes" id="UP001054945">
    <property type="component" value="Unassembled WGS sequence"/>
</dbReference>
<name>A0AAV4WV47_CAEEX</name>
<dbReference type="AlphaFoldDB" id="A0AAV4WV47"/>
<comment type="caution">
    <text evidence="1">The sequence shown here is derived from an EMBL/GenBank/DDBJ whole genome shotgun (WGS) entry which is preliminary data.</text>
</comment>
<protein>
    <recommendedName>
        <fullName evidence="3">Maturase K</fullName>
    </recommendedName>
</protein>
<gene>
    <name evidence="1" type="ORF">CEXT_510381</name>
</gene>
<evidence type="ECO:0008006" key="3">
    <source>
        <dbReference type="Google" id="ProtNLM"/>
    </source>
</evidence>
<evidence type="ECO:0000313" key="1">
    <source>
        <dbReference type="EMBL" id="GIY86622.1"/>
    </source>
</evidence>